<dbReference type="PANTHER" id="PTHR33171:SF17">
    <property type="entry name" value="LARA-LIKE N-TERMINAL DOMAIN-CONTAINING PROTEIN"/>
    <property type="match status" value="1"/>
</dbReference>
<dbReference type="InterPro" id="IPR048520">
    <property type="entry name" value="LarA_C"/>
</dbReference>
<dbReference type="InterPro" id="IPR043166">
    <property type="entry name" value="LarA-like_C"/>
</dbReference>
<protein>
    <submittedName>
        <fullName evidence="2">Lactate racemase</fullName>
        <ecNumber evidence="2">5.1.2.1</ecNumber>
    </submittedName>
</protein>
<dbReference type="Pfam" id="PF21113">
    <property type="entry name" value="LarA_C"/>
    <property type="match status" value="1"/>
</dbReference>
<dbReference type="PANTHER" id="PTHR33171">
    <property type="entry name" value="LAR_N DOMAIN-CONTAINING PROTEIN"/>
    <property type="match status" value="1"/>
</dbReference>
<dbReference type="EMBL" id="VSSQ01080338">
    <property type="protein sequence ID" value="MPN29577.1"/>
    <property type="molecule type" value="Genomic_DNA"/>
</dbReference>
<gene>
    <name evidence="2" type="primary">larA_36</name>
    <name evidence="2" type="ORF">SDC9_177030</name>
</gene>
<name>A0A645GRP2_9ZZZZ</name>
<evidence type="ECO:0000259" key="1">
    <source>
        <dbReference type="Pfam" id="PF21113"/>
    </source>
</evidence>
<proteinExistence type="predicted"/>
<reference evidence="2" key="1">
    <citation type="submission" date="2019-08" db="EMBL/GenBank/DDBJ databases">
        <authorList>
            <person name="Kucharzyk K."/>
            <person name="Murdoch R.W."/>
            <person name="Higgins S."/>
            <person name="Loffler F."/>
        </authorList>
    </citation>
    <scope>NUCLEOTIDE SEQUENCE</scope>
</reference>
<dbReference type="EC" id="5.1.2.1" evidence="2"/>
<sequence>MADIVITSNGGYPLDQNIYQAVKSMTAAEECVNAGGVIIVCASCSDGHGGEAFYRYFKDNGSADQIWNKILTVPQQQTCADQWQAQILARVMRRARVILVSDMCDHQIIRDMMLTPASSLEEAIKLAKEMKAQGKFVVIPDGVSVIVA</sequence>
<evidence type="ECO:0000313" key="2">
    <source>
        <dbReference type="EMBL" id="MPN29577.1"/>
    </source>
</evidence>
<dbReference type="InterPro" id="IPR048068">
    <property type="entry name" value="LarA-like"/>
</dbReference>
<keyword evidence="2" id="KW-0413">Isomerase</keyword>
<comment type="caution">
    <text evidence="2">The sequence shown here is derived from an EMBL/GenBank/DDBJ whole genome shotgun (WGS) entry which is preliminary data.</text>
</comment>
<accession>A0A645GRP2</accession>
<dbReference type="GO" id="GO:0050043">
    <property type="term" value="F:lactate racemase activity"/>
    <property type="evidence" value="ECO:0007669"/>
    <property type="project" value="UniProtKB-EC"/>
</dbReference>
<feature type="domain" description="Lactate racemase C-terminal" evidence="1">
    <location>
        <begin position="2"/>
        <end position="147"/>
    </location>
</feature>
<dbReference type="AlphaFoldDB" id="A0A645GRP2"/>
<dbReference type="Gene3D" id="3.90.226.30">
    <property type="match status" value="1"/>
</dbReference>
<organism evidence="2">
    <name type="scientific">bioreactor metagenome</name>
    <dbReference type="NCBI Taxonomy" id="1076179"/>
    <lineage>
        <taxon>unclassified sequences</taxon>
        <taxon>metagenomes</taxon>
        <taxon>ecological metagenomes</taxon>
    </lineage>
</organism>